<keyword evidence="2" id="KW-1133">Transmembrane helix</keyword>
<dbReference type="SUPFAM" id="SSF56436">
    <property type="entry name" value="C-type lectin-like"/>
    <property type="match status" value="1"/>
</dbReference>
<dbReference type="Gene3D" id="3.10.100.10">
    <property type="entry name" value="Mannose-Binding Protein A, subunit A"/>
    <property type="match status" value="1"/>
</dbReference>
<feature type="transmembrane region" description="Helical" evidence="2">
    <location>
        <begin position="575"/>
        <end position="596"/>
    </location>
</feature>
<dbReference type="EMBL" id="JH816160">
    <property type="protein sequence ID" value="EKC42309.1"/>
    <property type="molecule type" value="Genomic_DNA"/>
</dbReference>
<dbReference type="GO" id="GO:0030246">
    <property type="term" value="F:carbohydrate binding"/>
    <property type="evidence" value="ECO:0007669"/>
    <property type="project" value="UniProtKB-KW"/>
</dbReference>
<keyword evidence="2" id="KW-0472">Membrane</keyword>
<dbReference type="AlphaFoldDB" id="K1REY9"/>
<dbReference type="InterPro" id="IPR001304">
    <property type="entry name" value="C-type_lectin-like"/>
</dbReference>
<name>K1REY9_MAGGI</name>
<dbReference type="HOGENOM" id="CLU_444286_0_0_1"/>
<dbReference type="InterPro" id="IPR016187">
    <property type="entry name" value="CTDL_fold"/>
</dbReference>
<dbReference type="Pfam" id="PF00059">
    <property type="entry name" value="Lectin_C"/>
    <property type="match status" value="1"/>
</dbReference>
<feature type="compositionally biased region" description="Basic and acidic residues" evidence="1">
    <location>
        <begin position="177"/>
        <end position="186"/>
    </location>
</feature>
<evidence type="ECO:0000256" key="2">
    <source>
        <dbReference type="SAM" id="Phobius"/>
    </source>
</evidence>
<dbReference type="InParanoid" id="K1REY9"/>
<gene>
    <name evidence="3" type="ORF">CGI_10024765</name>
</gene>
<dbReference type="CDD" id="cd00037">
    <property type="entry name" value="CLECT"/>
    <property type="match status" value="1"/>
</dbReference>
<feature type="region of interest" description="Disordered" evidence="1">
    <location>
        <begin position="177"/>
        <end position="197"/>
    </location>
</feature>
<dbReference type="PANTHER" id="PTHR22803">
    <property type="entry name" value="MANNOSE, PHOSPHOLIPASE, LECTIN RECEPTOR RELATED"/>
    <property type="match status" value="1"/>
</dbReference>
<evidence type="ECO:0000313" key="3">
    <source>
        <dbReference type="EMBL" id="EKC42309.1"/>
    </source>
</evidence>
<dbReference type="SMART" id="SM00034">
    <property type="entry name" value="CLECT"/>
    <property type="match status" value="1"/>
</dbReference>
<sequence>MISSHFHRSNDFVEHHRINYEDNLYYMDNQPYPYLDSIILYHQRHKLNGIKLTYHAHLSARTVKAFTTKVMRHNGNVSHTDNEEPHDKHHSSQHIASIEHTNDDVITNRISKSSGRLWISGTMQQSLKRISMPIPEVYHHIGDTDTRLTQSYRGSGNLLSHADSFSDLNGDIFDTTKHSNRKHSEDADSECSSVTGEHDLVHDDDVVGRDPNNEQDDDMSAHLSARTVKAFTTKVMRHNGNVSHTDNEEPHDKHHSSQHIASIEHTNDDVIINRISKSSGRLWISGTMQQSLKRISMPIPEVYHHIGDTDTRLTQSYRGSGNLLSHADSFSDLNGDIFDTTKHSNRKHSEDADITRSSPATWLCQEDFCYSLFTEYGGVSFRAANEKCQESDSHLVSIHSEQESQLVENIRTEVVGMPVWLGMERFLNQQTWIDGTPVDFLPSEWDYHSAQNPYTCIYSSGDWYEGKCDNNLYFICKRKVKMVTEISDVLSTTDIVAISKSYNTIQSSHTSWDDDKTKLPDMTSTLGTSVDPFTSSQGSSYLDQQYVTREFEEKLKGLRIKKRKISTKEAPGGQAIGAVAILILSLMFAGVILLDLNTFQQNWRMFRINVSQMRD</sequence>
<evidence type="ECO:0000256" key="1">
    <source>
        <dbReference type="SAM" id="MobiDB-lite"/>
    </source>
</evidence>
<dbReference type="PROSITE" id="PS50041">
    <property type="entry name" value="C_TYPE_LECTIN_2"/>
    <property type="match status" value="1"/>
</dbReference>
<accession>K1REY9</accession>
<dbReference type="InterPro" id="IPR016186">
    <property type="entry name" value="C-type_lectin-like/link_sf"/>
</dbReference>
<feature type="region of interest" description="Disordered" evidence="1">
    <location>
        <begin position="239"/>
        <end position="265"/>
    </location>
</feature>
<keyword evidence="2" id="KW-0812">Transmembrane</keyword>
<dbReference type="InterPro" id="IPR050111">
    <property type="entry name" value="C-type_lectin/snaclec_domain"/>
</dbReference>
<reference evidence="3" key="1">
    <citation type="journal article" date="2012" name="Nature">
        <title>The oyster genome reveals stress adaptation and complexity of shell formation.</title>
        <authorList>
            <person name="Zhang G."/>
            <person name="Fang X."/>
            <person name="Guo X."/>
            <person name="Li L."/>
            <person name="Luo R."/>
            <person name="Xu F."/>
            <person name="Yang P."/>
            <person name="Zhang L."/>
            <person name="Wang X."/>
            <person name="Qi H."/>
            <person name="Xiong Z."/>
            <person name="Que H."/>
            <person name="Xie Y."/>
            <person name="Holland P.W."/>
            <person name="Paps J."/>
            <person name="Zhu Y."/>
            <person name="Wu F."/>
            <person name="Chen Y."/>
            <person name="Wang J."/>
            <person name="Peng C."/>
            <person name="Meng J."/>
            <person name="Yang L."/>
            <person name="Liu J."/>
            <person name="Wen B."/>
            <person name="Zhang N."/>
            <person name="Huang Z."/>
            <person name="Zhu Q."/>
            <person name="Feng Y."/>
            <person name="Mount A."/>
            <person name="Hedgecock D."/>
            <person name="Xu Z."/>
            <person name="Liu Y."/>
            <person name="Domazet-Loso T."/>
            <person name="Du Y."/>
            <person name="Sun X."/>
            <person name="Zhang S."/>
            <person name="Liu B."/>
            <person name="Cheng P."/>
            <person name="Jiang X."/>
            <person name="Li J."/>
            <person name="Fan D."/>
            <person name="Wang W."/>
            <person name="Fu W."/>
            <person name="Wang T."/>
            <person name="Wang B."/>
            <person name="Zhang J."/>
            <person name="Peng Z."/>
            <person name="Li Y."/>
            <person name="Li N."/>
            <person name="Wang J."/>
            <person name="Chen M."/>
            <person name="He Y."/>
            <person name="Tan F."/>
            <person name="Song X."/>
            <person name="Zheng Q."/>
            <person name="Huang R."/>
            <person name="Yang H."/>
            <person name="Du X."/>
            <person name="Chen L."/>
            <person name="Yang M."/>
            <person name="Gaffney P.M."/>
            <person name="Wang S."/>
            <person name="Luo L."/>
            <person name="She Z."/>
            <person name="Ming Y."/>
            <person name="Huang W."/>
            <person name="Zhang S."/>
            <person name="Huang B."/>
            <person name="Zhang Y."/>
            <person name="Qu T."/>
            <person name="Ni P."/>
            <person name="Miao G."/>
            <person name="Wang J."/>
            <person name="Wang Q."/>
            <person name="Steinberg C.E."/>
            <person name="Wang H."/>
            <person name="Li N."/>
            <person name="Qian L."/>
            <person name="Zhang G."/>
            <person name="Li Y."/>
            <person name="Yang H."/>
            <person name="Liu X."/>
            <person name="Wang J."/>
            <person name="Yin Y."/>
            <person name="Wang J."/>
        </authorList>
    </citation>
    <scope>NUCLEOTIDE SEQUENCE [LARGE SCALE GENOMIC DNA]</scope>
    <source>
        <strain evidence="3">05x7-T-G4-1.051#20</strain>
    </source>
</reference>
<keyword evidence="3" id="KW-0430">Lectin</keyword>
<protein>
    <submittedName>
        <fullName evidence="3">C-type lectin isoform 1</fullName>
    </submittedName>
</protein>
<organism evidence="3">
    <name type="scientific">Magallana gigas</name>
    <name type="common">Pacific oyster</name>
    <name type="synonym">Crassostrea gigas</name>
    <dbReference type="NCBI Taxonomy" id="29159"/>
    <lineage>
        <taxon>Eukaryota</taxon>
        <taxon>Metazoa</taxon>
        <taxon>Spiralia</taxon>
        <taxon>Lophotrochozoa</taxon>
        <taxon>Mollusca</taxon>
        <taxon>Bivalvia</taxon>
        <taxon>Autobranchia</taxon>
        <taxon>Pteriomorphia</taxon>
        <taxon>Ostreida</taxon>
        <taxon>Ostreoidea</taxon>
        <taxon>Ostreidae</taxon>
        <taxon>Magallana</taxon>
    </lineage>
</organism>
<proteinExistence type="predicted"/>